<dbReference type="Pfam" id="PF01047">
    <property type="entry name" value="MarR"/>
    <property type="match status" value="1"/>
</dbReference>
<evidence type="ECO:0000259" key="1">
    <source>
        <dbReference type="Pfam" id="PF01047"/>
    </source>
</evidence>
<evidence type="ECO:0000313" key="2">
    <source>
        <dbReference type="EMBL" id="GHO96624.1"/>
    </source>
</evidence>
<proteinExistence type="predicted"/>
<dbReference type="AlphaFoldDB" id="A0A8J3N304"/>
<name>A0A8J3N304_9CHLR</name>
<dbReference type="InterPro" id="IPR036388">
    <property type="entry name" value="WH-like_DNA-bd_sf"/>
</dbReference>
<feature type="domain" description="HTH marR-type" evidence="1">
    <location>
        <begin position="324"/>
        <end position="372"/>
    </location>
</feature>
<gene>
    <name evidence="2" type="ORF">KSF_066720</name>
</gene>
<protein>
    <recommendedName>
        <fullName evidence="1">HTH marR-type domain-containing protein</fullName>
    </recommendedName>
</protein>
<accession>A0A8J3N304</accession>
<reference evidence="2" key="1">
    <citation type="submission" date="2020-10" db="EMBL/GenBank/DDBJ databases">
        <title>Taxonomic study of unclassified bacteria belonging to the class Ktedonobacteria.</title>
        <authorList>
            <person name="Yabe S."/>
            <person name="Wang C.M."/>
            <person name="Zheng Y."/>
            <person name="Sakai Y."/>
            <person name="Cavaletti L."/>
            <person name="Monciardini P."/>
            <person name="Donadio S."/>
        </authorList>
    </citation>
    <scope>NUCLEOTIDE SEQUENCE</scope>
    <source>
        <strain evidence="2">ID150040</strain>
    </source>
</reference>
<dbReference type="SUPFAM" id="SSF46785">
    <property type="entry name" value="Winged helix' DNA-binding domain"/>
    <property type="match status" value="1"/>
</dbReference>
<evidence type="ECO:0000313" key="3">
    <source>
        <dbReference type="Proteomes" id="UP000597444"/>
    </source>
</evidence>
<keyword evidence="3" id="KW-1185">Reference proteome</keyword>
<dbReference type="InterPro" id="IPR036390">
    <property type="entry name" value="WH_DNA-bd_sf"/>
</dbReference>
<dbReference type="Proteomes" id="UP000597444">
    <property type="component" value="Unassembled WGS sequence"/>
</dbReference>
<dbReference type="Gene3D" id="1.10.10.10">
    <property type="entry name" value="Winged helix-like DNA-binding domain superfamily/Winged helix DNA-binding domain"/>
    <property type="match status" value="1"/>
</dbReference>
<organism evidence="2 3">
    <name type="scientific">Reticulibacter mediterranei</name>
    <dbReference type="NCBI Taxonomy" id="2778369"/>
    <lineage>
        <taxon>Bacteria</taxon>
        <taxon>Bacillati</taxon>
        <taxon>Chloroflexota</taxon>
        <taxon>Ktedonobacteria</taxon>
        <taxon>Ktedonobacterales</taxon>
        <taxon>Reticulibacteraceae</taxon>
        <taxon>Reticulibacter</taxon>
    </lineage>
</organism>
<comment type="caution">
    <text evidence="2">The sequence shown here is derived from an EMBL/GenBank/DDBJ whole genome shotgun (WGS) entry which is preliminary data.</text>
</comment>
<dbReference type="InterPro" id="IPR000835">
    <property type="entry name" value="HTH_MarR-typ"/>
</dbReference>
<dbReference type="EMBL" id="BNJK01000001">
    <property type="protein sequence ID" value="GHO96624.1"/>
    <property type="molecule type" value="Genomic_DNA"/>
</dbReference>
<dbReference type="GO" id="GO:0003700">
    <property type="term" value="F:DNA-binding transcription factor activity"/>
    <property type="evidence" value="ECO:0007669"/>
    <property type="project" value="InterPro"/>
</dbReference>
<sequence length="604" mass="68252">MTPVALGQQSCAFYYLSNQGLHLVADKLGVDPAQVAGKSGADERGLLRLLPRLRSLMLLQTFLWDLCFSAPDHLTYQGQRSAIAWHWTRDYTYHIHHQEHSFPCTISLLLVLRMRPMVPHYPDAFREEAAGPQARSKEIWYSLHILLDAPLLDTRAIQSKLKALCLARAAALSFTFPPILILVAAPERLTLWHAGMRRLLETEAFPQLQAALAVVAHDIPLSSVQKDVWRWPWQRLGTQAPCHLQDLLIPSAAERLPPDALAALESRQEQTRTQALPSRQPVSRTPMRGRLVPVVRGQFMQRVAKAIHTQQVHALPLSLACLSLTNREVSLLLQLERAPAASPEELAAWEELLPSSVARTLSQMAQKGWVRSANDLLPASVERRKQRYILSKQGIYALARIFHLPVKPQTVMLSLSAGREEWVPRRVAALVRGQRWHHQIGLYTFFAQLACAASAQSDLRLHWWSLEQGIRRYQWNGATYLFHPDATAEVGREGQVQRFWLEYAGGDPSVRDFTRTLSSYAAYLRSKVWMSEQRPLPALCYLVSGPAQEHRLARVVDKGQAALAGYHLRVTTIERIQDAGVLAPIWLPLLPKREATRRVSLLDL</sequence>